<evidence type="ECO:0000313" key="2">
    <source>
        <dbReference type="EMBL" id="RVU16203.1"/>
    </source>
</evidence>
<dbReference type="GO" id="GO:0004040">
    <property type="term" value="F:amidase activity"/>
    <property type="evidence" value="ECO:0007669"/>
    <property type="project" value="UniProtKB-EC"/>
</dbReference>
<dbReference type="EC" id="3.5.1.4" evidence="2"/>
<dbReference type="NCBIfam" id="NF005450">
    <property type="entry name" value="PRK07042.1"/>
    <property type="match status" value="1"/>
</dbReference>
<evidence type="ECO:0000259" key="1">
    <source>
        <dbReference type="Pfam" id="PF01425"/>
    </source>
</evidence>
<dbReference type="InterPro" id="IPR023631">
    <property type="entry name" value="Amidase_dom"/>
</dbReference>
<keyword evidence="2" id="KW-0378">Hydrolase</keyword>
<gene>
    <name evidence="2" type="ORF">EOE48_17800</name>
</gene>
<comment type="caution">
    <text evidence="2">The sequence shown here is derived from an EMBL/GenBank/DDBJ whole genome shotgun (WGS) entry which is preliminary data.</text>
</comment>
<dbReference type="InterPro" id="IPR000120">
    <property type="entry name" value="Amidase"/>
</dbReference>
<proteinExistence type="predicted"/>
<keyword evidence="3" id="KW-1185">Reference proteome</keyword>
<dbReference type="InterPro" id="IPR036928">
    <property type="entry name" value="AS_sf"/>
</dbReference>
<dbReference type="Gene3D" id="3.90.1300.10">
    <property type="entry name" value="Amidase signature (AS) domain"/>
    <property type="match status" value="1"/>
</dbReference>
<organism evidence="2 3">
    <name type="scientific">Methylobacterium oryzihabitans</name>
    <dbReference type="NCBI Taxonomy" id="2499852"/>
    <lineage>
        <taxon>Bacteria</taxon>
        <taxon>Pseudomonadati</taxon>
        <taxon>Pseudomonadota</taxon>
        <taxon>Alphaproteobacteria</taxon>
        <taxon>Hyphomicrobiales</taxon>
        <taxon>Methylobacteriaceae</taxon>
        <taxon>Methylobacterium</taxon>
    </lineage>
</organism>
<evidence type="ECO:0000313" key="3">
    <source>
        <dbReference type="Proteomes" id="UP000286997"/>
    </source>
</evidence>
<protein>
    <submittedName>
        <fullName evidence="2">Amidase</fullName>
        <ecNumber evidence="2">3.5.1.4</ecNumber>
    </submittedName>
</protein>
<dbReference type="Proteomes" id="UP000286997">
    <property type="component" value="Unassembled WGS sequence"/>
</dbReference>
<dbReference type="PANTHER" id="PTHR11895:SF173">
    <property type="entry name" value="GLUTAMYL-TRNA AMIDOTRANSFERASE SUBUNIT A"/>
    <property type="match status" value="1"/>
</dbReference>
<dbReference type="EMBL" id="SACP01000017">
    <property type="protein sequence ID" value="RVU16203.1"/>
    <property type="molecule type" value="Genomic_DNA"/>
</dbReference>
<accession>A0A437P1R9</accession>
<dbReference type="RefSeq" id="WP_127731565.1">
    <property type="nucleotide sequence ID" value="NZ_SACP01000017.1"/>
</dbReference>
<dbReference type="SUPFAM" id="SSF75304">
    <property type="entry name" value="Amidase signature (AS) enzymes"/>
    <property type="match status" value="1"/>
</dbReference>
<name>A0A437P1R9_9HYPH</name>
<reference evidence="2 3" key="1">
    <citation type="submission" date="2019-01" db="EMBL/GenBank/DDBJ databases">
        <authorList>
            <person name="Chen W.-M."/>
        </authorList>
    </citation>
    <scope>NUCLEOTIDE SEQUENCE [LARGE SCALE GENOMIC DNA]</scope>
    <source>
        <strain evidence="2 3">TER-1</strain>
    </source>
</reference>
<dbReference type="AlphaFoldDB" id="A0A437P1R9"/>
<dbReference type="PANTHER" id="PTHR11895">
    <property type="entry name" value="TRANSAMIDASE"/>
    <property type="match status" value="1"/>
</dbReference>
<sequence>MSQNPADLSATDLLGLYARRVLSPVEVIDAVIARAEVLEPRLNALYAFAPEAARAAARESEARWMRGAALALDGVPATVKENIATRGVPMPLGTAARRDVAPSPVDAPPAARLREAGAVIFAKTTMPDYGMLSSGLSSFHPLTRNPWNPAFGPGGSSAGAGAAAAAGYGPLHLGTDIGGSIRLPAGWCGIVGHKPSHGRVPIDPPYYGRCAGPMTRTVADTALAMRELSRPDERDATALPVQDIDWLGLDGLDLRGLRLGLMVEPGAGLPVDPTVRRVIEAAAGLLAEAGAIVEPVAPILTPAMLHGLDLFWRQRAVLDIDALDAERRAAVLPGIVAWAEGGRGLSGPAVFHGLSQMAAMRDAGLAAIRPHDFLIGPVAPIAAFKAELAWPTDDPARAMEHIAYTVPFNMSEQPAVSVPAGTTPEGLPIGLQIVGRRFDDHGVLRLAAAFERLRPALPAWPVV</sequence>
<feature type="domain" description="Amidase" evidence="1">
    <location>
        <begin position="26"/>
        <end position="444"/>
    </location>
</feature>
<dbReference type="Pfam" id="PF01425">
    <property type="entry name" value="Amidase"/>
    <property type="match status" value="1"/>
</dbReference>
<dbReference type="OrthoDB" id="9814821at2"/>